<evidence type="ECO:0000313" key="4">
    <source>
        <dbReference type="Proteomes" id="UP001596266"/>
    </source>
</evidence>
<gene>
    <name evidence="3" type="ORF">ACFP57_06700</name>
</gene>
<feature type="domain" description="GFO/IDH/MocA-like oxidoreductase" evidence="2">
    <location>
        <begin position="127"/>
        <end position="236"/>
    </location>
</feature>
<dbReference type="InterPro" id="IPR051450">
    <property type="entry name" value="Gfo/Idh/MocA_Oxidoreductases"/>
</dbReference>
<dbReference type="PANTHER" id="PTHR43377">
    <property type="entry name" value="BILIVERDIN REDUCTASE A"/>
    <property type="match status" value="1"/>
</dbReference>
<dbReference type="InterPro" id="IPR036291">
    <property type="entry name" value="NAD(P)-bd_dom_sf"/>
</dbReference>
<dbReference type="Gene3D" id="3.30.360.10">
    <property type="entry name" value="Dihydrodipicolinate Reductase, domain 2"/>
    <property type="match status" value="1"/>
</dbReference>
<dbReference type="SUPFAM" id="SSF55347">
    <property type="entry name" value="Glyceraldehyde-3-phosphate dehydrogenase-like, C-terminal domain"/>
    <property type="match status" value="1"/>
</dbReference>
<keyword evidence="4" id="KW-1185">Reference proteome</keyword>
<accession>A0ABW1WZL1</accession>
<dbReference type="InterPro" id="IPR055170">
    <property type="entry name" value="GFO_IDH_MocA-like_dom"/>
</dbReference>
<evidence type="ECO:0000313" key="3">
    <source>
        <dbReference type="EMBL" id="MFC6396674.1"/>
    </source>
</evidence>
<protein>
    <submittedName>
        <fullName evidence="3">Gfo/Idh/MocA family protein</fullName>
    </submittedName>
</protein>
<dbReference type="Pfam" id="PF22725">
    <property type="entry name" value="GFO_IDH_MocA_C3"/>
    <property type="match status" value="1"/>
</dbReference>
<dbReference type="InterPro" id="IPR000683">
    <property type="entry name" value="Gfo/Idh/MocA-like_OxRdtase_N"/>
</dbReference>
<comment type="caution">
    <text evidence="3">The sequence shown here is derived from an EMBL/GenBank/DDBJ whole genome shotgun (WGS) entry which is preliminary data.</text>
</comment>
<dbReference type="PANTHER" id="PTHR43377:SF1">
    <property type="entry name" value="BILIVERDIN REDUCTASE A"/>
    <property type="match status" value="1"/>
</dbReference>
<name>A0ABW1WZL1_9ACTN</name>
<dbReference type="EMBL" id="JBHSUA010000015">
    <property type="protein sequence ID" value="MFC6396674.1"/>
    <property type="molecule type" value="Genomic_DNA"/>
</dbReference>
<evidence type="ECO:0000259" key="1">
    <source>
        <dbReference type="Pfam" id="PF01408"/>
    </source>
</evidence>
<dbReference type="Proteomes" id="UP001596266">
    <property type="component" value="Unassembled WGS sequence"/>
</dbReference>
<proteinExistence type="predicted"/>
<evidence type="ECO:0000259" key="2">
    <source>
        <dbReference type="Pfam" id="PF22725"/>
    </source>
</evidence>
<sequence>MGNLRAGLVGLGSMGRHHSRNMRAIDGVDLVAVADATGDPHGVAGNLEVLPDVDAVIAAGIDYCVVAAPTAFHHEIGLKLADAGVHALIEKPLAKDPTEARELAQAFAAKGLIGGVGHIERYNPAIQSLRARLANGDLGDIYQVTTRRQGPFPPRIADVGVIMDLASHDIDLTAWVTQRDYELVAARTIFKSGRQHEDMVAATCQLAGGVMTNHLINWLTPTKERLCVVTGEKGTFVADTMTADITFYGNGVQVETWDGLAQFHGVTEGDMVRFAIPKPEPLRTEHERFRDAVLGKESDIVTFGQGAAVVEVCAAMLESSRTNAFVRVG</sequence>
<dbReference type="Gene3D" id="3.40.50.720">
    <property type="entry name" value="NAD(P)-binding Rossmann-like Domain"/>
    <property type="match status" value="1"/>
</dbReference>
<dbReference type="SUPFAM" id="SSF51735">
    <property type="entry name" value="NAD(P)-binding Rossmann-fold domains"/>
    <property type="match status" value="1"/>
</dbReference>
<dbReference type="Pfam" id="PF01408">
    <property type="entry name" value="GFO_IDH_MocA"/>
    <property type="match status" value="1"/>
</dbReference>
<dbReference type="RefSeq" id="WP_343884341.1">
    <property type="nucleotide sequence ID" value="NZ_BAAAKI010000001.1"/>
</dbReference>
<feature type="domain" description="Gfo/Idh/MocA-like oxidoreductase N-terminal" evidence="1">
    <location>
        <begin position="5"/>
        <end position="118"/>
    </location>
</feature>
<organism evidence="3 4">
    <name type="scientific">Luteococcus sanguinis</name>
    <dbReference type="NCBI Taxonomy" id="174038"/>
    <lineage>
        <taxon>Bacteria</taxon>
        <taxon>Bacillati</taxon>
        <taxon>Actinomycetota</taxon>
        <taxon>Actinomycetes</taxon>
        <taxon>Propionibacteriales</taxon>
        <taxon>Propionibacteriaceae</taxon>
        <taxon>Luteococcus</taxon>
    </lineage>
</organism>
<reference evidence="4" key="1">
    <citation type="journal article" date="2019" name="Int. J. Syst. Evol. Microbiol.">
        <title>The Global Catalogue of Microorganisms (GCM) 10K type strain sequencing project: providing services to taxonomists for standard genome sequencing and annotation.</title>
        <authorList>
            <consortium name="The Broad Institute Genomics Platform"/>
            <consortium name="The Broad Institute Genome Sequencing Center for Infectious Disease"/>
            <person name="Wu L."/>
            <person name="Ma J."/>
        </authorList>
    </citation>
    <scope>NUCLEOTIDE SEQUENCE [LARGE SCALE GENOMIC DNA]</scope>
    <source>
        <strain evidence="4">CGMCC 1.15277</strain>
    </source>
</reference>